<protein>
    <submittedName>
        <fullName evidence="1">Uncharacterized protein</fullName>
    </submittedName>
</protein>
<organism evidence="1 2">
    <name type="scientific">Niastella soli</name>
    <dbReference type="NCBI Taxonomy" id="2821487"/>
    <lineage>
        <taxon>Bacteria</taxon>
        <taxon>Pseudomonadati</taxon>
        <taxon>Bacteroidota</taxon>
        <taxon>Chitinophagia</taxon>
        <taxon>Chitinophagales</taxon>
        <taxon>Chitinophagaceae</taxon>
        <taxon>Niastella</taxon>
    </lineage>
</organism>
<comment type="caution">
    <text evidence="1">The sequence shown here is derived from an EMBL/GenBank/DDBJ whole genome shotgun (WGS) entry which is preliminary data.</text>
</comment>
<gene>
    <name evidence="1" type="ORF">J7I42_18100</name>
</gene>
<reference evidence="1 2" key="1">
    <citation type="submission" date="2021-03" db="EMBL/GenBank/DDBJ databases">
        <title>Assistant Professor.</title>
        <authorList>
            <person name="Huq M.A."/>
        </authorList>
    </citation>
    <scope>NUCLEOTIDE SEQUENCE [LARGE SCALE GENOMIC DNA]</scope>
    <source>
        <strain evidence="1 2">MAH-29</strain>
    </source>
</reference>
<accession>A0ABS3YW95</accession>
<dbReference type="Proteomes" id="UP000677244">
    <property type="component" value="Unassembled WGS sequence"/>
</dbReference>
<sequence>MSAATGIITTVAGGALNSTGDGGPATSAQLAYTNNVAADETSNGYNFNRGRLSEYRECRATILFTASKYLQLTATAYWFANRTLFCSYFYKQNKVCS</sequence>
<name>A0ABS3YW95_9BACT</name>
<proteinExistence type="predicted"/>
<dbReference type="RefSeq" id="WP_209140253.1">
    <property type="nucleotide sequence ID" value="NZ_JAGHKO010000004.1"/>
</dbReference>
<keyword evidence="2" id="KW-1185">Reference proteome</keyword>
<evidence type="ECO:0000313" key="1">
    <source>
        <dbReference type="EMBL" id="MBO9202204.1"/>
    </source>
</evidence>
<dbReference type="EMBL" id="JAGHKO010000004">
    <property type="protein sequence ID" value="MBO9202204.1"/>
    <property type="molecule type" value="Genomic_DNA"/>
</dbReference>
<evidence type="ECO:0000313" key="2">
    <source>
        <dbReference type="Proteomes" id="UP000677244"/>
    </source>
</evidence>